<name>A0A291LVZ9_9RHOB</name>
<reference evidence="3 4" key="1">
    <citation type="submission" date="2017-05" db="EMBL/GenBank/DDBJ databases">
        <title>Comparative genomic and metabolic analysis of manganese-oxidizing mechanisms in Celeribater manganoxidans DY25T: its adaption to the environment of polymetallic nodule.</title>
        <authorList>
            <person name="Wang X."/>
        </authorList>
    </citation>
    <scope>NUCLEOTIDE SEQUENCE [LARGE SCALE GENOMIC DNA]</scope>
    <source>
        <strain evidence="3 4">DY25</strain>
    </source>
</reference>
<sequence>MIRRVALLLCLSFALPALEARAQSGAGGEAAMMAEQAAADLAAAAEGLARADRGRDRVAALTQVVRAYEDGLSALREGIRNAVIREAALRTELDARRSEIAQLLGILAAMEQTPDALPLLHPSGALGTARSGMILSEIAPGLQARATVLKIELEELALVVTLQQSAAEWLAEGLEGIQTARTRLSQAIADRGDLPDPVATDEAEMARLRDDAETLDAFATGIAESDNAPASVPVTLPDFSAARGSLPLPVAGRVLRRYNETDAAGVVRPGLVLGTRPMALITAPVAATVRYAGPFPDYGNVMILEPEADSLVVLGGMDQVYAPTGSVLAAGAPIGMMGGPAEDSRTEEPGGAALSETLYLEIRQGGSPVDPAPWFSVTKDG</sequence>
<dbReference type="KEGG" id="cmag:CBW24_01905"/>
<feature type="chain" id="PRO_5012629345" description="M23ase beta-sheet core domain-containing protein" evidence="1">
    <location>
        <begin position="23"/>
        <end position="381"/>
    </location>
</feature>
<dbReference type="Proteomes" id="UP000219050">
    <property type="component" value="Chromosome"/>
</dbReference>
<feature type="signal peptide" evidence="1">
    <location>
        <begin position="1"/>
        <end position="22"/>
    </location>
</feature>
<evidence type="ECO:0000256" key="1">
    <source>
        <dbReference type="SAM" id="SignalP"/>
    </source>
</evidence>
<feature type="domain" description="M23ase beta-sheet core" evidence="2">
    <location>
        <begin position="270"/>
        <end position="371"/>
    </location>
</feature>
<keyword evidence="1" id="KW-0732">Signal</keyword>
<dbReference type="EMBL" id="CP021404">
    <property type="protein sequence ID" value="ATI40879.1"/>
    <property type="molecule type" value="Genomic_DNA"/>
</dbReference>
<dbReference type="InterPro" id="IPR011055">
    <property type="entry name" value="Dup_hybrid_motif"/>
</dbReference>
<dbReference type="Gene3D" id="2.70.70.10">
    <property type="entry name" value="Glucose Permease (Domain IIA)"/>
    <property type="match status" value="1"/>
</dbReference>
<proteinExistence type="predicted"/>
<evidence type="ECO:0000259" key="2">
    <source>
        <dbReference type="Pfam" id="PF01551"/>
    </source>
</evidence>
<gene>
    <name evidence="3" type="ORF">CBW24_01905</name>
</gene>
<accession>A0A291LVZ9</accession>
<dbReference type="RefSeq" id="WP_097372499.1">
    <property type="nucleotide sequence ID" value="NZ_CP021404.1"/>
</dbReference>
<dbReference type="InterPro" id="IPR016047">
    <property type="entry name" value="M23ase_b-sheet_dom"/>
</dbReference>
<dbReference type="Pfam" id="PF01551">
    <property type="entry name" value="Peptidase_M23"/>
    <property type="match status" value="1"/>
</dbReference>
<keyword evidence="4" id="KW-1185">Reference proteome</keyword>
<dbReference type="OrthoDB" id="9809144at2"/>
<dbReference type="SUPFAM" id="SSF51261">
    <property type="entry name" value="Duplicated hybrid motif"/>
    <property type="match status" value="1"/>
</dbReference>
<protein>
    <recommendedName>
        <fullName evidence="2">M23ase beta-sheet core domain-containing protein</fullName>
    </recommendedName>
</protein>
<evidence type="ECO:0000313" key="4">
    <source>
        <dbReference type="Proteomes" id="UP000219050"/>
    </source>
</evidence>
<organism evidence="3 4">
    <name type="scientific">Pacificitalea manganoxidans</name>
    <dbReference type="NCBI Taxonomy" id="1411902"/>
    <lineage>
        <taxon>Bacteria</taxon>
        <taxon>Pseudomonadati</taxon>
        <taxon>Pseudomonadota</taxon>
        <taxon>Alphaproteobacteria</taxon>
        <taxon>Rhodobacterales</taxon>
        <taxon>Paracoccaceae</taxon>
        <taxon>Pacificitalea</taxon>
    </lineage>
</organism>
<dbReference type="AlphaFoldDB" id="A0A291LVZ9"/>
<evidence type="ECO:0000313" key="3">
    <source>
        <dbReference type="EMBL" id="ATI40879.1"/>
    </source>
</evidence>